<reference evidence="7" key="1">
    <citation type="submission" date="2017-02" db="UniProtKB">
        <authorList>
            <consortium name="WormBaseParasite"/>
        </authorList>
    </citation>
    <scope>IDENTIFICATION</scope>
</reference>
<keyword evidence="4" id="KW-0472">Membrane</keyword>
<proteinExistence type="predicted"/>
<keyword evidence="5" id="KW-0325">Glycoprotein</keyword>
<accession>A0A0N5BUQ2</accession>
<organism evidence="6 7">
    <name type="scientific">Strongyloides papillosus</name>
    <name type="common">Intestinal threadworm</name>
    <dbReference type="NCBI Taxonomy" id="174720"/>
    <lineage>
        <taxon>Eukaryota</taxon>
        <taxon>Metazoa</taxon>
        <taxon>Ecdysozoa</taxon>
        <taxon>Nematoda</taxon>
        <taxon>Chromadorea</taxon>
        <taxon>Rhabditida</taxon>
        <taxon>Tylenchina</taxon>
        <taxon>Panagrolaimomorpha</taxon>
        <taxon>Strongyloidoidea</taxon>
        <taxon>Strongyloididae</taxon>
        <taxon>Strongyloides</taxon>
    </lineage>
</organism>
<dbReference type="STRING" id="174720.A0A0N5BUQ2"/>
<evidence type="ECO:0000256" key="3">
    <source>
        <dbReference type="ARBA" id="ARBA00022679"/>
    </source>
</evidence>
<keyword evidence="6" id="KW-1185">Reference proteome</keyword>
<keyword evidence="2" id="KW-0328">Glycosyltransferase</keyword>
<protein>
    <submittedName>
        <fullName evidence="7">Glycosyltransferase family 92 protein</fullName>
    </submittedName>
</protein>
<dbReference type="PANTHER" id="PTHR46671">
    <property type="entry name" value="PROTEIN CBG11221"/>
    <property type="match status" value="1"/>
</dbReference>
<evidence type="ECO:0000256" key="2">
    <source>
        <dbReference type="ARBA" id="ARBA00022676"/>
    </source>
</evidence>
<dbReference type="Proteomes" id="UP000046392">
    <property type="component" value="Unplaced"/>
</dbReference>
<dbReference type="InterPro" id="IPR003406">
    <property type="entry name" value="Glyco_trans_14"/>
</dbReference>
<dbReference type="WBParaSite" id="SPAL_0000957200.2">
    <property type="protein sequence ID" value="SPAL_0000957200.2"/>
    <property type="gene ID" value="SPAL_0000957200"/>
</dbReference>
<dbReference type="PANTHER" id="PTHR46671:SF7">
    <property type="entry name" value="CORE-2_I-BRANCHING ENZYME"/>
    <property type="match status" value="1"/>
</dbReference>
<sequence>MKKKNNLSDILLPGNFTLWKPRNFNLKCSKILNGDINYINKIKEKRFTMKVVPKSYKYDCESIKSRGFYSKVPLSDIEANYPIAYARNVYNNYHMLELEFLVSYAPQNHYCFSVDLKSTELYKQLTSLAKCFDNVYVPSKRYLMNSNGIYQSLSTYECMKILINKKWNYLFILQNDDFPIKTNREIVEILKVRNSTLDMEFRDPSPFIQDRINQNASWDYKSLNFFNETEIVKYDKNLLSKNIQFSKGSYASGIPRDSVDFILNKINITKYLYQINTVNKYGEDEMVWQTLFSDNLLKVPHYVDRNCLSTTYNEVIFMVRNVIWEDRECKTEIRHHFACVYGVEMLRDLQNMKSIFGYRFIPEHDFGGALCFTEYLFNKTYLKKFEKIDTDFYVNLPSTKYQNANLLEKVEIIEDCNLNKEW</sequence>
<dbReference type="Pfam" id="PF02485">
    <property type="entry name" value="Branch"/>
    <property type="match status" value="1"/>
</dbReference>
<dbReference type="GO" id="GO:0016020">
    <property type="term" value="C:membrane"/>
    <property type="evidence" value="ECO:0007669"/>
    <property type="project" value="UniProtKB-SubCell"/>
</dbReference>
<evidence type="ECO:0000256" key="4">
    <source>
        <dbReference type="ARBA" id="ARBA00023136"/>
    </source>
</evidence>
<name>A0A0N5BUQ2_STREA</name>
<evidence type="ECO:0000256" key="5">
    <source>
        <dbReference type="ARBA" id="ARBA00023180"/>
    </source>
</evidence>
<evidence type="ECO:0000313" key="7">
    <source>
        <dbReference type="WBParaSite" id="SPAL_0000957200.2"/>
    </source>
</evidence>
<dbReference type="AlphaFoldDB" id="A0A0N5BUQ2"/>
<evidence type="ECO:0000313" key="6">
    <source>
        <dbReference type="Proteomes" id="UP000046392"/>
    </source>
</evidence>
<comment type="subcellular location">
    <subcellularLocation>
        <location evidence="1">Membrane</location>
        <topology evidence="1">Single-pass type II membrane protein</topology>
    </subcellularLocation>
</comment>
<keyword evidence="3" id="KW-0808">Transferase</keyword>
<evidence type="ECO:0000256" key="1">
    <source>
        <dbReference type="ARBA" id="ARBA00004606"/>
    </source>
</evidence>
<dbReference type="GO" id="GO:0016757">
    <property type="term" value="F:glycosyltransferase activity"/>
    <property type="evidence" value="ECO:0007669"/>
    <property type="project" value="UniProtKB-KW"/>
</dbReference>